<dbReference type="RefSeq" id="XP_037224796.1">
    <property type="nucleotide sequence ID" value="XM_037359701.1"/>
</dbReference>
<accession>A0A8H6T6I5</accession>
<dbReference type="Proteomes" id="UP000636479">
    <property type="component" value="Unassembled WGS sequence"/>
</dbReference>
<protein>
    <submittedName>
        <fullName evidence="1">Uncharacterized protein</fullName>
    </submittedName>
</protein>
<reference evidence="1" key="1">
    <citation type="submission" date="2020-05" db="EMBL/GenBank/DDBJ databases">
        <title>Mycena genomes resolve the evolution of fungal bioluminescence.</title>
        <authorList>
            <person name="Tsai I.J."/>
        </authorList>
    </citation>
    <scope>NUCLEOTIDE SEQUENCE</scope>
    <source>
        <strain evidence="1">171206Taipei</strain>
    </source>
</reference>
<gene>
    <name evidence="1" type="ORF">MIND_00283200</name>
</gene>
<sequence length="343" mass="38279">MERSRQAPLSILLKHSGALSPALLTQVAAAAGRWRQAEIDINFMGDLAQNLFPSPLPRCDMLARLELSIDDRRTSLFRHVAPEEVVQAFPLLVAFTLQTDETQVPSAFDLLWPRLEECNLTQCRSRDVLKVLALLSSNCRVGLTSCGQDCQADTLSSIVTVCRASVVSIVTIGSRQAHFLSLLSTILQLPNARKLWLPVSHRSLLSIPGFLNRSPTLSHLHLHISDQTDPHSQTLAELVDWPELGNIRRLELWLHKDRNSTRLLDALKRADSKALPRLNSLAIRGAGVNLAWILAVHKARAPQLQKLLVPINTTIPQPPIPGFDVQFWDTQFLGEWSKNLEII</sequence>
<evidence type="ECO:0000313" key="2">
    <source>
        <dbReference type="Proteomes" id="UP000636479"/>
    </source>
</evidence>
<organism evidence="1 2">
    <name type="scientific">Mycena indigotica</name>
    <dbReference type="NCBI Taxonomy" id="2126181"/>
    <lineage>
        <taxon>Eukaryota</taxon>
        <taxon>Fungi</taxon>
        <taxon>Dikarya</taxon>
        <taxon>Basidiomycota</taxon>
        <taxon>Agaricomycotina</taxon>
        <taxon>Agaricomycetes</taxon>
        <taxon>Agaricomycetidae</taxon>
        <taxon>Agaricales</taxon>
        <taxon>Marasmiineae</taxon>
        <taxon>Mycenaceae</taxon>
        <taxon>Mycena</taxon>
    </lineage>
</organism>
<dbReference type="AlphaFoldDB" id="A0A8H6T6I5"/>
<dbReference type="EMBL" id="JACAZF010000002">
    <property type="protein sequence ID" value="KAF7312688.1"/>
    <property type="molecule type" value="Genomic_DNA"/>
</dbReference>
<name>A0A8H6T6I5_9AGAR</name>
<evidence type="ECO:0000313" key="1">
    <source>
        <dbReference type="EMBL" id="KAF7312688.1"/>
    </source>
</evidence>
<keyword evidence="2" id="KW-1185">Reference proteome</keyword>
<dbReference type="GeneID" id="59342217"/>
<proteinExistence type="predicted"/>
<comment type="caution">
    <text evidence="1">The sequence shown here is derived from an EMBL/GenBank/DDBJ whole genome shotgun (WGS) entry which is preliminary data.</text>
</comment>